<proteinExistence type="predicted"/>
<organism evidence="1">
    <name type="scientific">uncultured Caudovirales phage</name>
    <dbReference type="NCBI Taxonomy" id="2100421"/>
    <lineage>
        <taxon>Viruses</taxon>
        <taxon>Duplodnaviria</taxon>
        <taxon>Heunggongvirae</taxon>
        <taxon>Uroviricota</taxon>
        <taxon>Caudoviricetes</taxon>
        <taxon>Peduoviridae</taxon>
        <taxon>Maltschvirus</taxon>
        <taxon>Maltschvirus maltsch</taxon>
    </lineage>
</organism>
<accession>A0A6J5KTR7</accession>
<dbReference type="EMBL" id="LR796188">
    <property type="protein sequence ID" value="CAB4125291.1"/>
    <property type="molecule type" value="Genomic_DNA"/>
</dbReference>
<reference evidence="1" key="1">
    <citation type="submission" date="2020-04" db="EMBL/GenBank/DDBJ databases">
        <authorList>
            <person name="Chiriac C."/>
            <person name="Salcher M."/>
            <person name="Ghai R."/>
            <person name="Kavagutti S V."/>
        </authorList>
    </citation>
    <scope>NUCLEOTIDE SEQUENCE</scope>
</reference>
<evidence type="ECO:0000313" key="1">
    <source>
        <dbReference type="EMBL" id="CAB4125291.1"/>
    </source>
</evidence>
<sequence length="65" mass="7508">MSRSNRDQAVDKLEELKDMISAERLLDYVICNYLSGTEALNAMICAEEEFFPKEEEDEVESTNED</sequence>
<name>A0A6J5KTR7_9CAUD</name>
<protein>
    <submittedName>
        <fullName evidence="1">Uncharacterized protein</fullName>
    </submittedName>
</protein>
<gene>
    <name evidence="1" type="ORF">UFOVP54_102</name>
</gene>